<evidence type="ECO:0008006" key="4">
    <source>
        <dbReference type="Google" id="ProtNLM"/>
    </source>
</evidence>
<dbReference type="RefSeq" id="WP_004798321.1">
    <property type="nucleotide sequence ID" value="NZ_CABKNA010000006.1"/>
</dbReference>
<organism evidence="2 3">
    <name type="scientific">Amedibacillus dolichus</name>
    <dbReference type="NCBI Taxonomy" id="31971"/>
    <lineage>
        <taxon>Bacteria</taxon>
        <taxon>Bacillati</taxon>
        <taxon>Bacillota</taxon>
        <taxon>Erysipelotrichia</taxon>
        <taxon>Erysipelotrichales</taxon>
        <taxon>Erysipelotrichaceae</taxon>
        <taxon>Amedibacillus</taxon>
    </lineage>
</organism>
<proteinExistence type="predicted"/>
<feature type="transmembrane region" description="Helical" evidence="1">
    <location>
        <begin position="94"/>
        <end position="112"/>
    </location>
</feature>
<name>A0A942WC92_9FIRM</name>
<feature type="transmembrane region" description="Helical" evidence="1">
    <location>
        <begin position="35"/>
        <end position="55"/>
    </location>
</feature>
<dbReference type="AlphaFoldDB" id="A0A942WC92"/>
<protein>
    <recommendedName>
        <fullName evidence="4">CvpA family protein</fullName>
    </recommendedName>
</protein>
<reference evidence="2" key="1">
    <citation type="submission" date="2021-02" db="EMBL/GenBank/DDBJ databases">
        <title>Infant gut strain persistence is associated with maternal origin, phylogeny, and functional potential including surface adhesion and iron acquisition.</title>
        <authorList>
            <person name="Lou Y.C."/>
        </authorList>
    </citation>
    <scope>NUCLEOTIDE SEQUENCE</scope>
    <source>
        <strain evidence="2">L3_108_103G1_dasL3_108_103G1_concoct_2</strain>
    </source>
</reference>
<evidence type="ECO:0000313" key="3">
    <source>
        <dbReference type="Proteomes" id="UP000753219"/>
    </source>
</evidence>
<keyword evidence="1" id="KW-0812">Transmembrane</keyword>
<dbReference type="EMBL" id="JAGZMZ010000033">
    <property type="protein sequence ID" value="MBS4884988.1"/>
    <property type="molecule type" value="Genomic_DNA"/>
</dbReference>
<comment type="caution">
    <text evidence="2">The sequence shown here is derived from an EMBL/GenBank/DDBJ whole genome shotgun (WGS) entry which is preliminary data.</text>
</comment>
<feature type="transmembrane region" description="Helical" evidence="1">
    <location>
        <begin position="7"/>
        <end position="23"/>
    </location>
</feature>
<keyword evidence="1" id="KW-0472">Membrane</keyword>
<dbReference type="GeneID" id="92792904"/>
<gene>
    <name evidence="2" type="ORF">KHZ85_09560</name>
</gene>
<evidence type="ECO:0000313" key="2">
    <source>
        <dbReference type="EMBL" id="MBS4884988.1"/>
    </source>
</evidence>
<evidence type="ECO:0000256" key="1">
    <source>
        <dbReference type="SAM" id="Phobius"/>
    </source>
</evidence>
<sequence>MKKVSRFFVVFYILAVAIAYYIILPPMNWHAPEFWEFAVFTLGPALVILILYSFAKRNIQLNGDNFVNNLFHRNRMQQVHLTKEDQLWAKVNKLCIVVLVVIFLFPFVSFALSSRLLHAKEYAQRIDVKDVGFNEIPEVDFTKTPIIDRDSSVRLGDKVMGNMTEWVSQFDVSNEYTQISYKDSVYRVTPLTYNGFIKYFKNRKEGIPAYITVDSTNGKTKLVKLKDLGLDGMKYVPSAYFNKKLTRHLRFSYPFEIFGSPSFEIDEKGHPWYICTTYTYKGVGNKKKVTGAIFLDPITGKSKKYDAGKIPKWADRVYPESMIVQELDDNGSLKNGFFNSVIGQDGVIVTSEGYNYLEKDGDIWLYTGITSANADESNIGFVLVNMRTHEAMRIKTAGANETSAMKSAESEVKNYGYQSTFPLLINIKGNPVYLMSLKDNGLIKMYATVSATDYQKVATVYSDEGLDALVKKTLNVLGTSDEISEESLKSATIKVSDVQRLNVEGNTLYYILADDGNAYKIAFSTKYENQLAFLKAGDTLKIRYIDADGVKTIKSIEEEKSVK</sequence>
<accession>A0A942WC92</accession>
<dbReference type="Proteomes" id="UP000753219">
    <property type="component" value="Unassembled WGS sequence"/>
</dbReference>
<keyword evidence="1" id="KW-1133">Transmembrane helix</keyword>